<evidence type="ECO:0000313" key="3">
    <source>
        <dbReference type="Proteomes" id="UP000001514"/>
    </source>
</evidence>
<evidence type="ECO:0000313" key="2">
    <source>
        <dbReference type="EMBL" id="EFJ33809.1"/>
    </source>
</evidence>
<dbReference type="OMA" id="CLKEYNG"/>
<name>D8R0Y3_SELML</name>
<gene>
    <name evidence="2" type="ORF">SELMODRAFT_83754</name>
</gene>
<dbReference type="Gramene" id="EFJ33809">
    <property type="protein sequence ID" value="EFJ33809"/>
    <property type="gene ID" value="SELMODRAFT_83754"/>
</dbReference>
<dbReference type="Pfam" id="PF00657">
    <property type="entry name" value="Lipase_GDSL"/>
    <property type="match status" value="1"/>
</dbReference>
<dbReference type="AlphaFoldDB" id="D8R0Y3"/>
<organism evidence="3">
    <name type="scientific">Selaginella moellendorffii</name>
    <name type="common">Spikemoss</name>
    <dbReference type="NCBI Taxonomy" id="88036"/>
    <lineage>
        <taxon>Eukaryota</taxon>
        <taxon>Viridiplantae</taxon>
        <taxon>Streptophyta</taxon>
        <taxon>Embryophyta</taxon>
        <taxon>Tracheophyta</taxon>
        <taxon>Lycopodiopsida</taxon>
        <taxon>Selaginellales</taxon>
        <taxon>Selaginellaceae</taxon>
        <taxon>Selaginella</taxon>
    </lineage>
</organism>
<dbReference type="GO" id="GO:0016788">
    <property type="term" value="F:hydrolase activity, acting on ester bonds"/>
    <property type="evidence" value="ECO:0007669"/>
    <property type="project" value="InterPro"/>
</dbReference>
<comment type="similarity">
    <text evidence="1">Belongs to the 'GDSL' lipolytic enzyme family.</text>
</comment>
<dbReference type="HOGENOM" id="CLU_015101_2_1_1"/>
<dbReference type="EMBL" id="GL377570">
    <property type="protein sequence ID" value="EFJ33809.1"/>
    <property type="molecule type" value="Genomic_DNA"/>
</dbReference>
<accession>D8R0Y3</accession>
<dbReference type="KEGG" id="smo:SELMODRAFT_83754"/>
<dbReference type="STRING" id="88036.D8R0Y3"/>
<protein>
    <submittedName>
        <fullName evidence="2">Uncharacterized protein</fullName>
    </submittedName>
</protein>
<proteinExistence type="inferred from homology"/>
<dbReference type="Proteomes" id="UP000001514">
    <property type="component" value="Unassembled WGS sequence"/>
</dbReference>
<keyword evidence="3" id="KW-1185">Reference proteome</keyword>
<dbReference type="eggNOG" id="ENOG502QRTJ">
    <property type="taxonomic scope" value="Eukaryota"/>
</dbReference>
<evidence type="ECO:0000256" key="1">
    <source>
        <dbReference type="ARBA" id="ARBA00008668"/>
    </source>
</evidence>
<dbReference type="InterPro" id="IPR001087">
    <property type="entry name" value="GDSL"/>
</dbReference>
<sequence length="342" mass="37640">MEFESSKAATKLPFRASNGRLVIDFIAQAFRAPFLAPYFQNVLPDYTNGVNFAFSSSTARNTSISVPFYLYRQVNHYIYLKGNIYNARGKTRNSVCFSTSSPPFFCLIITGGASLPPFSIFSTALHWISIGINDFYQNYMVNNLSVSDVKNKVVPDAVHAVSEAVQRLYGFGARTFMVMNIPAVGCLPAFLSKFGTANPGDYDSLGCLKNHNDAAKAYATQLRVALSNLRLTLPQAFIMYGDYYQVHLDAVTNPTQYGLHPNGTLTACCGGGGKYNVPVSPCISSTPVCEDPQAYISWDGLHFCESFNRAVALTFLHGDYVEPWPNSNLTAACSLDFSKFYS</sequence>
<dbReference type="Gene3D" id="3.40.50.1110">
    <property type="entry name" value="SGNH hydrolase"/>
    <property type="match status" value="1"/>
</dbReference>
<reference evidence="2 3" key="1">
    <citation type="journal article" date="2011" name="Science">
        <title>The Selaginella genome identifies genetic changes associated with the evolution of vascular plants.</title>
        <authorList>
            <person name="Banks J.A."/>
            <person name="Nishiyama T."/>
            <person name="Hasebe M."/>
            <person name="Bowman J.L."/>
            <person name="Gribskov M."/>
            <person name="dePamphilis C."/>
            <person name="Albert V.A."/>
            <person name="Aono N."/>
            <person name="Aoyama T."/>
            <person name="Ambrose B.A."/>
            <person name="Ashton N.W."/>
            <person name="Axtell M.J."/>
            <person name="Barker E."/>
            <person name="Barker M.S."/>
            <person name="Bennetzen J.L."/>
            <person name="Bonawitz N.D."/>
            <person name="Chapple C."/>
            <person name="Cheng C."/>
            <person name="Correa L.G."/>
            <person name="Dacre M."/>
            <person name="DeBarry J."/>
            <person name="Dreyer I."/>
            <person name="Elias M."/>
            <person name="Engstrom E.M."/>
            <person name="Estelle M."/>
            <person name="Feng L."/>
            <person name="Finet C."/>
            <person name="Floyd S.K."/>
            <person name="Frommer W.B."/>
            <person name="Fujita T."/>
            <person name="Gramzow L."/>
            <person name="Gutensohn M."/>
            <person name="Harholt J."/>
            <person name="Hattori M."/>
            <person name="Heyl A."/>
            <person name="Hirai T."/>
            <person name="Hiwatashi Y."/>
            <person name="Ishikawa M."/>
            <person name="Iwata M."/>
            <person name="Karol K.G."/>
            <person name="Koehler B."/>
            <person name="Kolukisaoglu U."/>
            <person name="Kubo M."/>
            <person name="Kurata T."/>
            <person name="Lalonde S."/>
            <person name="Li K."/>
            <person name="Li Y."/>
            <person name="Litt A."/>
            <person name="Lyons E."/>
            <person name="Manning G."/>
            <person name="Maruyama T."/>
            <person name="Michael T.P."/>
            <person name="Mikami K."/>
            <person name="Miyazaki S."/>
            <person name="Morinaga S."/>
            <person name="Murata T."/>
            <person name="Mueller-Roeber B."/>
            <person name="Nelson D.R."/>
            <person name="Obara M."/>
            <person name="Oguri Y."/>
            <person name="Olmstead R.G."/>
            <person name="Onodera N."/>
            <person name="Petersen B.L."/>
            <person name="Pils B."/>
            <person name="Prigge M."/>
            <person name="Rensing S.A."/>
            <person name="Riano-Pachon D.M."/>
            <person name="Roberts A.W."/>
            <person name="Sato Y."/>
            <person name="Scheller H.V."/>
            <person name="Schulz B."/>
            <person name="Schulz C."/>
            <person name="Shakirov E.V."/>
            <person name="Shibagaki N."/>
            <person name="Shinohara N."/>
            <person name="Shippen D.E."/>
            <person name="Soerensen I."/>
            <person name="Sotooka R."/>
            <person name="Sugimoto N."/>
            <person name="Sugita M."/>
            <person name="Sumikawa N."/>
            <person name="Tanurdzic M."/>
            <person name="Theissen G."/>
            <person name="Ulvskov P."/>
            <person name="Wakazuki S."/>
            <person name="Weng J.K."/>
            <person name="Willats W.W."/>
            <person name="Wipf D."/>
            <person name="Wolf P.G."/>
            <person name="Yang L."/>
            <person name="Zimmer A.D."/>
            <person name="Zhu Q."/>
            <person name="Mitros T."/>
            <person name="Hellsten U."/>
            <person name="Loque D."/>
            <person name="Otillar R."/>
            <person name="Salamov A."/>
            <person name="Schmutz J."/>
            <person name="Shapiro H."/>
            <person name="Lindquist E."/>
            <person name="Lucas S."/>
            <person name="Rokhsar D."/>
            <person name="Grigoriev I.V."/>
        </authorList>
    </citation>
    <scope>NUCLEOTIDE SEQUENCE [LARGE SCALE GENOMIC DNA]</scope>
</reference>
<dbReference type="InterPro" id="IPR036514">
    <property type="entry name" value="SGNH_hydro_sf"/>
</dbReference>
<dbReference type="InParanoid" id="D8R0Y3"/>
<dbReference type="PANTHER" id="PTHR22835">
    <property type="entry name" value="ZINC FINGER FYVE DOMAIN CONTAINING PROTEIN"/>
    <property type="match status" value="1"/>
</dbReference>
<dbReference type="PANTHER" id="PTHR22835:SF476">
    <property type="entry name" value="OS06G0160200 PROTEIN"/>
    <property type="match status" value="1"/>
</dbReference>